<sequence length="135" mass="15526">MKAFVSLKFHRRYESLSDATGKYLLLALVSRNSILKDTSLESSARVTAHLCFFVALRNRVPLEEIILGSTKPDVLRLIEMHDETICMTNGYVKERFLELALNLSKRRITERTLLNHSREHSTKFESGTLRQPASF</sequence>
<dbReference type="AlphaFoldDB" id="A0AAD6R4S5"/>
<keyword evidence="2" id="KW-1185">Reference proteome</keyword>
<comment type="caution">
    <text evidence="1">The sequence shown here is derived from an EMBL/GenBank/DDBJ whole genome shotgun (WGS) entry which is preliminary data.</text>
</comment>
<reference evidence="1 2" key="1">
    <citation type="journal article" date="2023" name="Mol. Ecol. Resour.">
        <title>Chromosome-level genome assembly of a triploid poplar Populus alba 'Berolinensis'.</title>
        <authorList>
            <person name="Chen S."/>
            <person name="Yu Y."/>
            <person name="Wang X."/>
            <person name="Wang S."/>
            <person name="Zhang T."/>
            <person name="Zhou Y."/>
            <person name="He R."/>
            <person name="Meng N."/>
            <person name="Wang Y."/>
            <person name="Liu W."/>
            <person name="Liu Z."/>
            <person name="Liu J."/>
            <person name="Guo Q."/>
            <person name="Huang H."/>
            <person name="Sederoff R.R."/>
            <person name="Wang G."/>
            <person name="Qu G."/>
            <person name="Chen S."/>
        </authorList>
    </citation>
    <scope>NUCLEOTIDE SEQUENCE [LARGE SCALE GENOMIC DNA]</scope>
    <source>
        <strain evidence="1">SC-2020</strain>
    </source>
</reference>
<protein>
    <submittedName>
        <fullName evidence="1">Uncharacterized protein</fullName>
    </submittedName>
</protein>
<gene>
    <name evidence="1" type="ORF">NC653_012405</name>
</gene>
<evidence type="ECO:0000313" key="1">
    <source>
        <dbReference type="EMBL" id="KAJ7002338.1"/>
    </source>
</evidence>
<dbReference type="Proteomes" id="UP001164929">
    <property type="component" value="Chromosome 4"/>
</dbReference>
<accession>A0AAD6R4S5</accession>
<organism evidence="1 2">
    <name type="scientific">Populus alba x Populus x berolinensis</name>
    <dbReference type="NCBI Taxonomy" id="444605"/>
    <lineage>
        <taxon>Eukaryota</taxon>
        <taxon>Viridiplantae</taxon>
        <taxon>Streptophyta</taxon>
        <taxon>Embryophyta</taxon>
        <taxon>Tracheophyta</taxon>
        <taxon>Spermatophyta</taxon>
        <taxon>Magnoliopsida</taxon>
        <taxon>eudicotyledons</taxon>
        <taxon>Gunneridae</taxon>
        <taxon>Pentapetalae</taxon>
        <taxon>rosids</taxon>
        <taxon>fabids</taxon>
        <taxon>Malpighiales</taxon>
        <taxon>Salicaceae</taxon>
        <taxon>Saliceae</taxon>
        <taxon>Populus</taxon>
    </lineage>
</organism>
<proteinExistence type="predicted"/>
<dbReference type="EMBL" id="JAQIZT010000004">
    <property type="protein sequence ID" value="KAJ7002338.1"/>
    <property type="molecule type" value="Genomic_DNA"/>
</dbReference>
<evidence type="ECO:0000313" key="2">
    <source>
        <dbReference type="Proteomes" id="UP001164929"/>
    </source>
</evidence>
<name>A0AAD6R4S5_9ROSI</name>